<dbReference type="EMBL" id="PQXF01000013">
    <property type="protein sequence ID" value="PXF60662.1"/>
    <property type="molecule type" value="Genomic_DNA"/>
</dbReference>
<reference evidence="1" key="1">
    <citation type="submission" date="2018-01" db="EMBL/GenBank/DDBJ databases">
        <authorList>
            <person name="Krukenberg V."/>
        </authorList>
    </citation>
    <scope>NUCLEOTIDE SEQUENCE</scope>
    <source>
        <strain evidence="1">E20ANME2</strain>
    </source>
</reference>
<protein>
    <submittedName>
        <fullName evidence="1">Uncharacterized protein</fullName>
    </submittedName>
</protein>
<gene>
    <name evidence="1" type="ORF">C4B59_08310</name>
</gene>
<accession>A0AC61L2S8</accession>
<evidence type="ECO:0000313" key="1">
    <source>
        <dbReference type="EMBL" id="PXF60662.1"/>
    </source>
</evidence>
<evidence type="ECO:0000313" key="2">
    <source>
        <dbReference type="Proteomes" id="UP000248329"/>
    </source>
</evidence>
<dbReference type="Proteomes" id="UP000248329">
    <property type="component" value="Unassembled WGS sequence"/>
</dbReference>
<proteinExistence type="predicted"/>
<name>A0AC61L2S8_9EURY</name>
<comment type="caution">
    <text evidence="1">The sequence shown here is derived from an EMBL/GenBank/DDBJ whole genome shotgun (WGS) entry which is preliminary data.</text>
</comment>
<sequence length="176" mass="18994">MTQTRIRWYRRKDMDDRTKTAITALGGFVLGVIVVLFIMKIAAPGMMIHEAKSPYDFNTTVDTIIANAKSEGWKVPNTYDFQKSILDAGSGDVGRTEVIGMCQPEYASGLLGADDTKFVAVMMPCAVAVYEKSDGGTYVASMNIGIMGNVFGGAVDQTMSKVAADDKKILGFAQVI</sequence>
<organism evidence="1 2">
    <name type="scientific">Candidatus Methanogaster sp</name>
    <dbReference type="NCBI Taxonomy" id="3386292"/>
    <lineage>
        <taxon>Archaea</taxon>
        <taxon>Methanobacteriati</taxon>
        <taxon>Methanobacteriota</taxon>
        <taxon>Stenosarchaea group</taxon>
        <taxon>Methanomicrobia</taxon>
        <taxon>Methanosarcinales</taxon>
        <taxon>ANME-2 cluster</taxon>
        <taxon>Candidatus Methanogasteraceae</taxon>
        <taxon>Candidatus Methanogaster</taxon>
    </lineage>
</organism>